<dbReference type="PANTHER" id="PTHR28037:SF1">
    <property type="entry name" value="ALCOHOL O-ACETYLTRANSFERASE 1-RELATED"/>
    <property type="match status" value="1"/>
</dbReference>
<evidence type="ECO:0000313" key="1">
    <source>
        <dbReference type="EMBL" id="USD20091.1"/>
    </source>
</evidence>
<dbReference type="InterPro" id="IPR052058">
    <property type="entry name" value="Alcohol_O-acetyltransferase"/>
</dbReference>
<dbReference type="PANTHER" id="PTHR28037">
    <property type="entry name" value="ALCOHOL O-ACETYLTRANSFERASE 1-RELATED"/>
    <property type="match status" value="1"/>
</dbReference>
<reference evidence="1" key="1">
    <citation type="submission" date="2022-02" db="EMBL/GenBank/DDBJ databases">
        <title>Coral-associated bacteria.</title>
        <authorList>
            <person name="Tang K."/>
            <person name="Wang X."/>
        </authorList>
    </citation>
    <scope>NUCLEOTIDE SEQUENCE</scope>
    <source>
        <strain evidence="1">SCSIO 43006</strain>
    </source>
</reference>
<dbReference type="Gene3D" id="3.30.559.10">
    <property type="entry name" value="Chloramphenicol acetyltransferase-like domain"/>
    <property type="match status" value="1"/>
</dbReference>
<organism evidence="1 2">
    <name type="scientific">Microbulbifer variabilis</name>
    <dbReference type="NCBI Taxonomy" id="266805"/>
    <lineage>
        <taxon>Bacteria</taxon>
        <taxon>Pseudomonadati</taxon>
        <taxon>Pseudomonadota</taxon>
        <taxon>Gammaproteobacteria</taxon>
        <taxon>Cellvibrionales</taxon>
        <taxon>Microbulbiferaceae</taxon>
        <taxon>Microbulbifer</taxon>
    </lineage>
</organism>
<protein>
    <recommendedName>
        <fullName evidence="3">Condensation domain-containing protein</fullName>
    </recommendedName>
</protein>
<dbReference type="RefSeq" id="WP_252082178.1">
    <property type="nucleotide sequence ID" value="NZ_CP092418.1"/>
</dbReference>
<dbReference type="Gene3D" id="3.30.559.30">
    <property type="entry name" value="Nonribosomal peptide synthetase, condensation domain"/>
    <property type="match status" value="1"/>
</dbReference>
<keyword evidence="2" id="KW-1185">Reference proteome</keyword>
<dbReference type="SUPFAM" id="SSF52777">
    <property type="entry name" value="CoA-dependent acyltransferases"/>
    <property type="match status" value="2"/>
</dbReference>
<dbReference type="Proteomes" id="UP001055658">
    <property type="component" value="Chromosome"/>
</dbReference>
<proteinExistence type="predicted"/>
<name>A0ABY4V9N4_9GAMM</name>
<evidence type="ECO:0008006" key="3">
    <source>
        <dbReference type="Google" id="ProtNLM"/>
    </source>
</evidence>
<gene>
    <name evidence="1" type="ORF">MJO52_13490</name>
</gene>
<accession>A0ABY4V9N4</accession>
<sequence length="431" mass="49021">MSPEPFSRELGPQEALFIEMNRLSRGGLQFVSFIKVCEPLQMVSLREGLTYLHKRHPFLRARVKRGERLRWVCDVDFVDVPIEVTLIVDQLDLEKEFKELAETFIETEEHVYRLRVYTNKQGFVDWICFINIHAILDGRSLMTLFSDLDKFLCLHEKPRHEVKSLPLLNSIASQLEASGYCGEKKFEHQIEGGSRWAVEKKASVADRRACAKSYLISPKKIERLAGLAKKNQVKLTALYCAVASVAARVISACRNLPEVIFTMDARLLCNPIIPSDHVGSFSETASLKLPPNATSSDIFEVAKLLNNEINLVLLKQKPMTKSLRSDYSMEEVTRMAAEITAPKEYFPAGILVSNVGNMRLLANEMRYFEIRKGMISLKTAINPLMIINYTTYRNSAFVFGYCEPLISEDSISAYIDEYISIINRLISNVKC</sequence>
<evidence type="ECO:0000313" key="2">
    <source>
        <dbReference type="Proteomes" id="UP001055658"/>
    </source>
</evidence>
<dbReference type="InterPro" id="IPR023213">
    <property type="entry name" value="CAT-like_dom_sf"/>
</dbReference>
<dbReference type="EMBL" id="CP092418">
    <property type="protein sequence ID" value="USD20091.1"/>
    <property type="molecule type" value="Genomic_DNA"/>
</dbReference>